<evidence type="ECO:0000313" key="2">
    <source>
        <dbReference type="Proteomes" id="UP000699042"/>
    </source>
</evidence>
<name>A0A9P7R5A2_9PEZI</name>
<feature type="non-terminal residue" evidence="1">
    <location>
        <position position="25"/>
    </location>
</feature>
<protein>
    <submittedName>
        <fullName evidence="1">Uncharacterized protein</fullName>
    </submittedName>
</protein>
<reference evidence="1" key="1">
    <citation type="submission" date="2021-05" db="EMBL/GenBank/DDBJ databases">
        <title>Comparative genomics of three Colletotrichum scovillei strains and genetic complementation revealed genes involved fungal growth and virulence on chili pepper.</title>
        <authorList>
            <person name="Hsieh D.-K."/>
            <person name="Chuang S.-C."/>
            <person name="Chen C.-Y."/>
            <person name="Chao Y.-T."/>
            <person name="Lu M.-Y.J."/>
            <person name="Lee M.-H."/>
            <person name="Shih M.-C."/>
        </authorList>
    </citation>
    <scope>NUCLEOTIDE SEQUENCE</scope>
    <source>
        <strain evidence="1">Coll-153</strain>
    </source>
</reference>
<dbReference type="Proteomes" id="UP000699042">
    <property type="component" value="Unassembled WGS sequence"/>
</dbReference>
<evidence type="ECO:0000313" key="1">
    <source>
        <dbReference type="EMBL" id="KAG7048464.1"/>
    </source>
</evidence>
<sequence>MQWQRGQRVSIFGTNFLITNNGSMI</sequence>
<dbReference type="AlphaFoldDB" id="A0A9P7R5A2"/>
<proteinExistence type="predicted"/>
<comment type="caution">
    <text evidence="1">The sequence shown here is derived from an EMBL/GenBank/DDBJ whole genome shotgun (WGS) entry which is preliminary data.</text>
</comment>
<dbReference type="EMBL" id="JAESDN010000006">
    <property type="protein sequence ID" value="KAG7048464.1"/>
    <property type="molecule type" value="Genomic_DNA"/>
</dbReference>
<gene>
    <name evidence="1" type="ORF">JMJ77_014102</name>
</gene>
<keyword evidence="2" id="KW-1185">Reference proteome</keyword>
<accession>A0A9P7R5A2</accession>
<organism evidence="1 2">
    <name type="scientific">Colletotrichum scovillei</name>
    <dbReference type="NCBI Taxonomy" id="1209932"/>
    <lineage>
        <taxon>Eukaryota</taxon>
        <taxon>Fungi</taxon>
        <taxon>Dikarya</taxon>
        <taxon>Ascomycota</taxon>
        <taxon>Pezizomycotina</taxon>
        <taxon>Sordariomycetes</taxon>
        <taxon>Hypocreomycetidae</taxon>
        <taxon>Glomerellales</taxon>
        <taxon>Glomerellaceae</taxon>
        <taxon>Colletotrichum</taxon>
        <taxon>Colletotrichum acutatum species complex</taxon>
    </lineage>
</organism>